<feature type="transmembrane region" description="Helical" evidence="7">
    <location>
        <begin position="133"/>
        <end position="160"/>
    </location>
</feature>
<feature type="domain" description="ABC transmembrane type-1" evidence="8">
    <location>
        <begin position="86"/>
        <end position="265"/>
    </location>
</feature>
<evidence type="ECO:0000256" key="4">
    <source>
        <dbReference type="ARBA" id="ARBA00022692"/>
    </source>
</evidence>
<evidence type="ECO:0000313" key="9">
    <source>
        <dbReference type="EMBL" id="SYX82357.1"/>
    </source>
</evidence>
<keyword evidence="5 7" id="KW-1133">Transmembrane helix</keyword>
<accession>A0A383R5D7</accession>
<dbReference type="AlphaFoldDB" id="A0A383R5D7"/>
<dbReference type="GO" id="GO:0015871">
    <property type="term" value="P:choline transport"/>
    <property type="evidence" value="ECO:0007669"/>
    <property type="project" value="TreeGrafter"/>
</dbReference>
<dbReference type="SUPFAM" id="SSF161098">
    <property type="entry name" value="MetI-like"/>
    <property type="match status" value="1"/>
</dbReference>
<dbReference type="GO" id="GO:0015226">
    <property type="term" value="F:carnitine transmembrane transporter activity"/>
    <property type="evidence" value="ECO:0007669"/>
    <property type="project" value="TreeGrafter"/>
</dbReference>
<dbReference type="InterPro" id="IPR035906">
    <property type="entry name" value="MetI-like_sf"/>
</dbReference>
<dbReference type="EMBL" id="LS992241">
    <property type="protein sequence ID" value="SYX82357.1"/>
    <property type="molecule type" value="Genomic_DNA"/>
</dbReference>
<keyword evidence="3" id="KW-1003">Cell membrane</keyword>
<dbReference type="Gene3D" id="1.10.3720.10">
    <property type="entry name" value="MetI-like"/>
    <property type="match status" value="1"/>
</dbReference>
<dbReference type="GO" id="GO:0031460">
    <property type="term" value="P:glycine betaine transport"/>
    <property type="evidence" value="ECO:0007669"/>
    <property type="project" value="TreeGrafter"/>
</dbReference>
<gene>
    <name evidence="9" type="primary">opuAB</name>
    <name evidence="9" type="ORF">PBLR_10779</name>
</gene>
<dbReference type="InterPro" id="IPR000515">
    <property type="entry name" value="MetI-like"/>
</dbReference>
<evidence type="ECO:0000256" key="5">
    <source>
        <dbReference type="ARBA" id="ARBA00022989"/>
    </source>
</evidence>
<reference evidence="10" key="1">
    <citation type="submission" date="2018-08" db="EMBL/GenBank/DDBJ databases">
        <authorList>
            <person name="Chevrot R."/>
        </authorList>
    </citation>
    <scope>NUCLEOTIDE SEQUENCE [LARGE SCALE GENOMIC DNA]</scope>
</reference>
<feature type="transmembrane region" description="Helical" evidence="7">
    <location>
        <begin position="48"/>
        <end position="77"/>
    </location>
</feature>
<comment type="subcellular location">
    <subcellularLocation>
        <location evidence="7">Cell membrane</location>
        <topology evidence="7">Multi-pass membrane protein</topology>
    </subcellularLocation>
    <subcellularLocation>
        <location evidence="1">Membrane</location>
        <topology evidence="1">Multi-pass membrane protein</topology>
    </subcellularLocation>
</comment>
<dbReference type="PROSITE" id="PS50928">
    <property type="entry name" value="ABC_TM1"/>
    <property type="match status" value="1"/>
</dbReference>
<evidence type="ECO:0000259" key="8">
    <source>
        <dbReference type="PROSITE" id="PS50928"/>
    </source>
</evidence>
<dbReference type="GO" id="GO:0005275">
    <property type="term" value="F:amine transmembrane transporter activity"/>
    <property type="evidence" value="ECO:0007669"/>
    <property type="project" value="TreeGrafter"/>
</dbReference>
<dbReference type="Pfam" id="PF00528">
    <property type="entry name" value="BPD_transp_1"/>
    <property type="match status" value="1"/>
</dbReference>
<dbReference type="PANTHER" id="PTHR47737:SF1">
    <property type="entry name" value="GLYCINE BETAINE_PROLINE BETAINE TRANSPORT SYSTEM PERMEASE PROTEIN PROW"/>
    <property type="match status" value="1"/>
</dbReference>
<keyword evidence="6 7" id="KW-0472">Membrane</keyword>
<organism evidence="9 10">
    <name type="scientific">Paenibacillus alvei</name>
    <name type="common">Bacillus alvei</name>
    <dbReference type="NCBI Taxonomy" id="44250"/>
    <lineage>
        <taxon>Bacteria</taxon>
        <taxon>Bacillati</taxon>
        <taxon>Bacillota</taxon>
        <taxon>Bacilli</taxon>
        <taxon>Bacillales</taxon>
        <taxon>Paenibacillaceae</taxon>
        <taxon>Paenibacillus</taxon>
    </lineage>
</organism>
<feature type="transmembrane region" description="Helical" evidence="7">
    <location>
        <begin position="89"/>
        <end position="112"/>
    </location>
</feature>
<evidence type="ECO:0000313" key="10">
    <source>
        <dbReference type="Proteomes" id="UP000304148"/>
    </source>
</evidence>
<protein>
    <submittedName>
        <fullName evidence="9">L-proline betaine and betonicine ABC transporter (Permease)</fullName>
    </submittedName>
</protein>
<evidence type="ECO:0000256" key="1">
    <source>
        <dbReference type="ARBA" id="ARBA00004141"/>
    </source>
</evidence>
<evidence type="ECO:0000256" key="3">
    <source>
        <dbReference type="ARBA" id="ARBA00022475"/>
    </source>
</evidence>
<dbReference type="GO" id="GO:0043190">
    <property type="term" value="C:ATP-binding cassette (ABC) transporter complex"/>
    <property type="evidence" value="ECO:0007669"/>
    <property type="project" value="TreeGrafter"/>
</dbReference>
<keyword evidence="4 7" id="KW-0812">Transmembrane</keyword>
<proteinExistence type="inferred from homology"/>
<feature type="transmembrane region" description="Helical" evidence="7">
    <location>
        <begin position="212"/>
        <end position="232"/>
    </location>
</feature>
<comment type="similarity">
    <text evidence="7">Belongs to the binding-protein-dependent transport system permease family.</text>
</comment>
<evidence type="ECO:0000256" key="2">
    <source>
        <dbReference type="ARBA" id="ARBA00022448"/>
    </source>
</evidence>
<dbReference type="Proteomes" id="UP000304148">
    <property type="component" value="Chromosome"/>
</dbReference>
<sequence length="279" mass="30759">MQLRIGDWVEHAVNWLSTNADGWFRLLSKWIERIVEGISDLFLLPPSYVFIFMAALLAFVIGRWSLSLLTLIGLFIIDWLGYWEPTMNTLALVIVATILSIIIGVPLGIACGKIDRLSRIVKPILDFMQTMPAFVYLLPAVFLFGLGIVPGVIASIIFAVPPTIRLTELGIRQVPHDMIEAASAFGSTSMQTLWKVQLPVAMPTLMAGVNQTIMLTLSMVVIASMIGAQGIGTEVYRAVTMLKIGKGFEAGLSVVLLAIILDRFSQQWLKKRKTNKQGA</sequence>
<evidence type="ECO:0000256" key="6">
    <source>
        <dbReference type="ARBA" id="ARBA00023136"/>
    </source>
</evidence>
<keyword evidence="2 7" id="KW-0813">Transport</keyword>
<name>A0A383R5D7_PAEAL</name>
<dbReference type="FunFam" id="1.10.3720.10:FF:000001">
    <property type="entry name" value="Glycine betaine ABC transporter, permease"/>
    <property type="match status" value="1"/>
</dbReference>
<dbReference type="CDD" id="cd06261">
    <property type="entry name" value="TM_PBP2"/>
    <property type="match status" value="1"/>
</dbReference>
<dbReference type="PANTHER" id="PTHR47737">
    <property type="entry name" value="GLYCINE BETAINE/PROLINE BETAINE TRANSPORT SYSTEM PERMEASE PROTEIN PROW"/>
    <property type="match status" value="1"/>
</dbReference>
<evidence type="ECO:0000256" key="7">
    <source>
        <dbReference type="RuleBase" id="RU363032"/>
    </source>
</evidence>
<dbReference type="RefSeq" id="WP_044354360.1">
    <property type="nucleotide sequence ID" value="NZ_LS992241.1"/>
</dbReference>